<protein>
    <submittedName>
        <fullName evidence="1">Uncharacterized protein</fullName>
    </submittedName>
</protein>
<proteinExistence type="predicted"/>
<name>A0A8S5TRV4_9CAUD</name>
<sequence>MIRHSHPPVFPLNPFPPSYAPPVLGAPSGTERSYRHKQPVGKPIGCCYMPCARCTPRSGAGGRTSHTAPIYAGVAQSDRAEQGKCRVSVAGSSPAACTRGRVAPGHCETVVVMAHMKMTMLAENCA</sequence>
<dbReference type="EMBL" id="BK015913">
    <property type="protein sequence ID" value="DAF84937.1"/>
    <property type="molecule type" value="Genomic_DNA"/>
</dbReference>
<accession>A0A8S5TRV4</accession>
<reference evidence="1" key="1">
    <citation type="journal article" date="2021" name="Proc. Natl. Acad. Sci. U.S.A.">
        <title>A Catalog of Tens of Thousands of Viruses from Human Metagenomes Reveals Hidden Associations with Chronic Diseases.</title>
        <authorList>
            <person name="Tisza M.J."/>
            <person name="Buck C.B."/>
        </authorList>
    </citation>
    <scope>NUCLEOTIDE SEQUENCE</scope>
    <source>
        <strain evidence="1">CtW4q29</strain>
    </source>
</reference>
<organism evidence="1">
    <name type="scientific">Siphoviridae sp. ctW4q29</name>
    <dbReference type="NCBI Taxonomy" id="2825535"/>
    <lineage>
        <taxon>Viruses</taxon>
        <taxon>Duplodnaviria</taxon>
        <taxon>Heunggongvirae</taxon>
        <taxon>Uroviricota</taxon>
        <taxon>Caudoviricetes</taxon>
    </lineage>
</organism>
<evidence type="ECO:0000313" key="1">
    <source>
        <dbReference type="EMBL" id="DAF84937.1"/>
    </source>
</evidence>